<dbReference type="Pfam" id="PF04246">
    <property type="entry name" value="RseC_MucC"/>
    <property type="match status" value="1"/>
</dbReference>
<keyword evidence="1" id="KW-1133">Transmembrane helix</keyword>
<accession>A0A7X0JXU4</accession>
<evidence type="ECO:0000313" key="2">
    <source>
        <dbReference type="EMBL" id="MBB6523709.1"/>
    </source>
</evidence>
<gene>
    <name evidence="2" type="ORF">HNR48_004023</name>
</gene>
<evidence type="ECO:0000313" key="3">
    <source>
        <dbReference type="Proteomes" id="UP000528457"/>
    </source>
</evidence>
<protein>
    <submittedName>
        <fullName evidence="2">Sigma-E factor negative regulatory protein RseC</fullName>
    </submittedName>
</protein>
<dbReference type="PIRSF" id="PIRSF004923">
    <property type="entry name" value="RseC"/>
    <property type="match status" value="1"/>
</dbReference>
<proteinExistence type="predicted"/>
<organism evidence="2 3">
    <name type="scientific">Pseudoteredinibacter isoporae</name>
    <dbReference type="NCBI Taxonomy" id="570281"/>
    <lineage>
        <taxon>Bacteria</taxon>
        <taxon>Pseudomonadati</taxon>
        <taxon>Pseudomonadota</taxon>
        <taxon>Gammaproteobacteria</taxon>
        <taxon>Cellvibrionales</taxon>
        <taxon>Cellvibrionaceae</taxon>
        <taxon>Pseudoteredinibacter</taxon>
    </lineage>
</organism>
<dbReference type="PANTHER" id="PTHR35867:SF1">
    <property type="entry name" value="PROTEIN RSEC"/>
    <property type="match status" value="1"/>
</dbReference>
<keyword evidence="1" id="KW-0812">Transmembrane</keyword>
<comment type="caution">
    <text evidence="2">The sequence shown here is derived from an EMBL/GenBank/DDBJ whole genome shotgun (WGS) entry which is preliminary data.</text>
</comment>
<dbReference type="RefSeq" id="WP_166843287.1">
    <property type="nucleotide sequence ID" value="NZ_JAAONY010000004.1"/>
</dbReference>
<keyword evidence="3" id="KW-1185">Reference proteome</keyword>
<dbReference type="InterPro" id="IPR026268">
    <property type="entry name" value="RseC"/>
</dbReference>
<dbReference type="AlphaFoldDB" id="A0A7X0JXU4"/>
<name>A0A7X0JXU4_9GAMM</name>
<feature type="transmembrane region" description="Helical" evidence="1">
    <location>
        <begin position="82"/>
        <end position="100"/>
    </location>
</feature>
<evidence type="ECO:0000256" key="1">
    <source>
        <dbReference type="SAM" id="Phobius"/>
    </source>
</evidence>
<dbReference type="FunCoup" id="A0A7X0JXU4">
    <property type="interactions" value="22"/>
</dbReference>
<dbReference type="Proteomes" id="UP000528457">
    <property type="component" value="Unassembled WGS sequence"/>
</dbReference>
<sequence length="142" mass="15549">MIQEDGRIIAVADDHLWLQTTQKTTCDSCQGRHACGQRLLQNLNESHGLLKVPLMDAAATAFKQGETVTIGIEESTLLRATMMAYLMPLILLLVLAFAGQQLGGELLSILGALSGLAVGGLWVRHRLSKEDCHSRFQPRLLK</sequence>
<dbReference type="EMBL" id="JACHHT010000004">
    <property type="protein sequence ID" value="MBB6523709.1"/>
    <property type="molecule type" value="Genomic_DNA"/>
</dbReference>
<feature type="transmembrane region" description="Helical" evidence="1">
    <location>
        <begin position="106"/>
        <end position="123"/>
    </location>
</feature>
<dbReference type="InParanoid" id="A0A7X0JXU4"/>
<keyword evidence="1" id="KW-0472">Membrane</keyword>
<reference evidence="2 3" key="1">
    <citation type="submission" date="2020-08" db="EMBL/GenBank/DDBJ databases">
        <title>Genomic Encyclopedia of Type Strains, Phase IV (KMG-IV): sequencing the most valuable type-strain genomes for metagenomic binning, comparative biology and taxonomic classification.</title>
        <authorList>
            <person name="Goeker M."/>
        </authorList>
    </citation>
    <scope>NUCLEOTIDE SEQUENCE [LARGE SCALE GENOMIC DNA]</scope>
    <source>
        <strain evidence="2 3">DSM 22368</strain>
    </source>
</reference>
<dbReference type="PANTHER" id="PTHR35867">
    <property type="entry name" value="PROTEIN RSEC"/>
    <property type="match status" value="1"/>
</dbReference>
<dbReference type="InterPro" id="IPR007359">
    <property type="entry name" value="SigmaE_reg_RseC_MucC"/>
</dbReference>